<reference evidence="2 3" key="1">
    <citation type="submission" date="2023-09" db="EMBL/GenBank/DDBJ databases">
        <authorList>
            <person name="Rey-Velasco X."/>
        </authorList>
    </citation>
    <scope>NUCLEOTIDE SEQUENCE [LARGE SCALE GENOMIC DNA]</scope>
    <source>
        <strain evidence="2 3">F158</strain>
    </source>
</reference>
<dbReference type="Proteomes" id="UP001265259">
    <property type="component" value="Unassembled WGS sequence"/>
</dbReference>
<dbReference type="RefSeq" id="WP_311692402.1">
    <property type="nucleotide sequence ID" value="NZ_JAVRHL010000003.1"/>
</dbReference>
<dbReference type="InterPro" id="IPR003673">
    <property type="entry name" value="CoA-Trfase_fam_III"/>
</dbReference>
<feature type="region of interest" description="Disordered" evidence="1">
    <location>
        <begin position="437"/>
        <end position="458"/>
    </location>
</feature>
<dbReference type="SUPFAM" id="SSF89796">
    <property type="entry name" value="CoA-transferase family III (CaiB/BaiF)"/>
    <property type="match status" value="2"/>
</dbReference>
<keyword evidence="2" id="KW-0808">Transferase</keyword>
<evidence type="ECO:0000256" key="1">
    <source>
        <dbReference type="SAM" id="MobiDB-lite"/>
    </source>
</evidence>
<dbReference type="Pfam" id="PF02515">
    <property type="entry name" value="CoA_transf_3"/>
    <property type="match status" value="1"/>
</dbReference>
<dbReference type="PANTHER" id="PTHR48228">
    <property type="entry name" value="SUCCINYL-COA--D-CITRAMALATE COA-TRANSFERASE"/>
    <property type="match status" value="1"/>
</dbReference>
<dbReference type="InterPro" id="IPR023606">
    <property type="entry name" value="CoA-Trfase_III_dom_1_sf"/>
</dbReference>
<organism evidence="2 3">
    <name type="scientific">Tropicimonas omnivorans</name>
    <dbReference type="NCBI Taxonomy" id="3075590"/>
    <lineage>
        <taxon>Bacteria</taxon>
        <taxon>Pseudomonadati</taxon>
        <taxon>Pseudomonadota</taxon>
        <taxon>Alphaproteobacteria</taxon>
        <taxon>Rhodobacterales</taxon>
        <taxon>Roseobacteraceae</taxon>
        <taxon>Tropicimonas</taxon>
    </lineage>
</organism>
<dbReference type="Gene3D" id="3.40.50.10540">
    <property type="entry name" value="Crotonobetainyl-coa:carnitine coa-transferase, domain 1"/>
    <property type="match status" value="1"/>
</dbReference>
<dbReference type="GO" id="GO:0016740">
    <property type="term" value="F:transferase activity"/>
    <property type="evidence" value="ECO:0007669"/>
    <property type="project" value="UniProtKB-KW"/>
</dbReference>
<evidence type="ECO:0000313" key="2">
    <source>
        <dbReference type="EMBL" id="MDT0683654.1"/>
    </source>
</evidence>
<accession>A0ABU3DJE7</accession>
<dbReference type="PANTHER" id="PTHR48228:SF4">
    <property type="entry name" value="BLR3030 PROTEIN"/>
    <property type="match status" value="1"/>
</dbReference>
<dbReference type="InterPro" id="IPR050509">
    <property type="entry name" value="CoA-transferase_III"/>
</dbReference>
<gene>
    <name evidence="2" type="ORF">RM543_13250</name>
</gene>
<evidence type="ECO:0000313" key="3">
    <source>
        <dbReference type="Proteomes" id="UP001265259"/>
    </source>
</evidence>
<protein>
    <submittedName>
        <fullName evidence="2">CoA transferase</fullName>
    </submittedName>
</protein>
<proteinExistence type="predicted"/>
<sequence length="458" mass="48785">MYEERARPILDSLLEVVDWPDAPLDRLEILDTGLALATDWPVTANAVAALAAVGLAASALHETWTGERRPVRIDTRAAGLAMASSSFLQIDGRSAKFRDPFTGFYEAAGGEWVFLHGNFPHLQAGLIDLLGASGADDVARAVRGRDASGIEDEAIAAGLCAARVRTREEWEAEDHARALRPLPVLGIERIGDAAPRPRGAGDEPLSGYRMLDLSRVIAGPMAGRTMAEAGADVLLVSGPGLPSITSLVVDTGFGKRAAEIDLRSDAGRALVRQLAAEADVMLDAYRPGALEGFGLGREAMMSISPGLVHVDLDAFGPVGPWAGRRGYDSLVQATTGMCRGGREVPANLPCQPLDYLSGYLAAFGAMLALLRQSKEGGSWSVRLSLAGTAQWMRQTHDRLGPETSRPEHGPGIAEIADLLQDTDTEFGRVRALRPPLQGPDWRWTSPPVPLGTNAPEWG</sequence>
<dbReference type="EMBL" id="JAVRHL010000003">
    <property type="protein sequence ID" value="MDT0683654.1"/>
    <property type="molecule type" value="Genomic_DNA"/>
</dbReference>
<keyword evidence="3" id="KW-1185">Reference proteome</keyword>
<name>A0ABU3DJE7_9RHOB</name>
<comment type="caution">
    <text evidence="2">The sequence shown here is derived from an EMBL/GenBank/DDBJ whole genome shotgun (WGS) entry which is preliminary data.</text>
</comment>